<dbReference type="EMBL" id="CP121196">
    <property type="protein sequence ID" value="XBH19521.1"/>
    <property type="molecule type" value="Genomic_DNA"/>
</dbReference>
<dbReference type="InterPro" id="IPR024078">
    <property type="entry name" value="LmbE-like_dom_sf"/>
</dbReference>
<proteinExistence type="predicted"/>
<organism evidence="1">
    <name type="scientific">Telmatobacter sp. DSM 110680</name>
    <dbReference type="NCBI Taxonomy" id="3036704"/>
    <lineage>
        <taxon>Bacteria</taxon>
        <taxon>Pseudomonadati</taxon>
        <taxon>Acidobacteriota</taxon>
        <taxon>Terriglobia</taxon>
        <taxon>Terriglobales</taxon>
        <taxon>Acidobacteriaceae</taxon>
        <taxon>Telmatobacter</taxon>
    </lineage>
</organism>
<sequence length="953" mass="102301">MFFSQGAHRKHAKAALAASISAILIALAPAPQMRAQQPATALPASEPQLVALPLPEDRGEAKLEQTLKQLNTTASIMMIVAHPDDEDGALLTYLSRGLGVRAILFTLTRGEGGQNAMSAETYDALGILRTNELLKADQYYGAKQLWGTEVDFGFSKTQEEAFQKWGHDRVLYDAVLAVRSERPQVIVSTFIGGITDGHGQHQVSGEIAQEVFKAAADPTIFPEQLKPISAGGLGLQPWQPLAVYSMTPFAPVTDKGMFDYATGKWAPAKFKNYVTGEVTTTTPSTDVKLPVGTLDATLGRSYAQIAREGWGEQKSQNGGANPSLSGPATASYHLWAVAPTAKTVAKSAEKFADDSLYANNRVNIDTSVSGLVHLVKEPAPAWLATGLGQIGGDLERFESKCPCNSGLPAAQALAPIYREILALREKVAASSLDAQGKASILFELDAKINQFQSALANILGLDLVAFRTNEAHAQSAGFRGAAADEAATSVSPGEEFRVHVHAAQATKETRIEKVWLQSRSGEEWNSTINVAPDPAASVADPVFTVHAADNSASTAPSFTRPNIEQPYYDIANPQWRGRSFAPYPLDAWAEFTFDGLPIRIGEVVQTLQRVTGPGGFYEPLVVAPAIGVSVDPQARILPLDGSALPVRVTVHTQSAAEGTVALKLPDGWRSDPAQAEFHRKTAGDTDPILFSVTPAATQTGAYSLMAVAQSAGRSYDSGWHSVGYTGLRPYNQYAPAQLQTRKIDVKLAPGLRIGYVMGPGDLVPEAIEGMGVAPHLLSSADLISGDLSLYNVIVIGIRAYSVRPELAKVQPRLEDFVRNGGTLVVQYQSNTFPAPLPLSMGNRMPERVVDEQSPIKLLDPSNPLLNFPNKITGADFDGWVEERGHSFLDSFDPGYTALTETADPGQDPQRGGLIVTHPGKGTYIYVAYALYRQLPELVPGSYRIMANLLSARQ</sequence>
<dbReference type="PANTHER" id="PTHR12993">
    <property type="entry name" value="N-ACETYLGLUCOSAMINYL-PHOSPHATIDYLINOSITOL DE-N-ACETYLASE-RELATED"/>
    <property type="match status" value="1"/>
</dbReference>
<reference evidence="1" key="1">
    <citation type="submission" date="2023-03" db="EMBL/GenBank/DDBJ databases">
        <title>Edaphobacter sp.</title>
        <authorList>
            <person name="Huber K.J."/>
            <person name="Papendorf J."/>
            <person name="Pilke C."/>
            <person name="Bunk B."/>
            <person name="Sproeer C."/>
            <person name="Pester M."/>
        </authorList>
    </citation>
    <scope>NUCLEOTIDE SEQUENCE</scope>
    <source>
        <strain evidence="1">DSM 110680</strain>
    </source>
</reference>
<dbReference type="InterPro" id="IPR029062">
    <property type="entry name" value="Class_I_gatase-like"/>
</dbReference>
<protein>
    <submittedName>
        <fullName evidence="1">PIG-L family deacetylase</fullName>
    </submittedName>
</protein>
<dbReference type="SUPFAM" id="SSF52317">
    <property type="entry name" value="Class I glutamine amidotransferase-like"/>
    <property type="match status" value="1"/>
</dbReference>
<gene>
    <name evidence="1" type="ORF">P8935_09410</name>
</gene>
<dbReference type="Gene3D" id="3.40.50.10320">
    <property type="entry name" value="LmbE-like"/>
    <property type="match status" value="1"/>
</dbReference>
<dbReference type="InterPro" id="IPR003737">
    <property type="entry name" value="GlcNAc_PI_deacetylase-related"/>
</dbReference>
<dbReference type="RefSeq" id="WP_348264739.1">
    <property type="nucleotide sequence ID" value="NZ_CP121196.1"/>
</dbReference>
<dbReference type="AlphaFoldDB" id="A0AAU7DQD5"/>
<dbReference type="SUPFAM" id="SSF102588">
    <property type="entry name" value="LmbE-like"/>
    <property type="match status" value="1"/>
</dbReference>
<accession>A0AAU7DQD5</accession>
<dbReference type="Pfam" id="PF02585">
    <property type="entry name" value="PIG-L"/>
    <property type="match status" value="1"/>
</dbReference>
<dbReference type="PANTHER" id="PTHR12993:SF11">
    <property type="entry name" value="N-ACETYLGLUCOSAMINYL-PHOSPHATIDYLINOSITOL DE-N-ACETYLASE"/>
    <property type="match status" value="1"/>
</dbReference>
<dbReference type="GO" id="GO:0016811">
    <property type="term" value="F:hydrolase activity, acting on carbon-nitrogen (but not peptide) bonds, in linear amides"/>
    <property type="evidence" value="ECO:0007669"/>
    <property type="project" value="TreeGrafter"/>
</dbReference>
<evidence type="ECO:0000313" key="1">
    <source>
        <dbReference type="EMBL" id="XBH19521.1"/>
    </source>
</evidence>
<name>A0AAU7DQD5_9BACT</name>